<evidence type="ECO:0000256" key="1">
    <source>
        <dbReference type="SAM" id="MobiDB-lite"/>
    </source>
</evidence>
<dbReference type="PANTHER" id="PTHR21180:SF32">
    <property type="entry name" value="ENDONUCLEASE_EXONUCLEASE_PHOSPHATASE FAMILY DOMAIN-CONTAINING PROTEIN 1"/>
    <property type="match status" value="1"/>
</dbReference>
<keyword evidence="2" id="KW-1133">Transmembrane helix</keyword>
<keyword evidence="5" id="KW-1185">Reference proteome</keyword>
<keyword evidence="2" id="KW-0472">Membrane</keyword>
<organism evidence="4 5">
    <name type="scientific">Streptomyces tubbatahanensis</name>
    <dbReference type="NCBI Taxonomy" id="2923272"/>
    <lineage>
        <taxon>Bacteria</taxon>
        <taxon>Bacillati</taxon>
        <taxon>Actinomycetota</taxon>
        <taxon>Actinomycetes</taxon>
        <taxon>Kitasatosporales</taxon>
        <taxon>Streptomycetaceae</taxon>
        <taxon>Streptomyces</taxon>
    </lineage>
</organism>
<feature type="compositionally biased region" description="Low complexity" evidence="1">
    <location>
        <begin position="201"/>
        <end position="210"/>
    </location>
</feature>
<feature type="compositionally biased region" description="Basic and acidic residues" evidence="1">
    <location>
        <begin position="91"/>
        <end position="100"/>
    </location>
</feature>
<feature type="transmembrane region" description="Helical" evidence="2">
    <location>
        <begin position="164"/>
        <end position="183"/>
    </location>
</feature>
<dbReference type="RefSeq" id="WP_242751097.1">
    <property type="nucleotide sequence ID" value="NZ_CP093846.1"/>
</dbReference>
<feature type="domain" description="Helix-hairpin-helix DNA-binding motif class 1" evidence="3">
    <location>
        <begin position="329"/>
        <end position="348"/>
    </location>
</feature>
<dbReference type="PANTHER" id="PTHR21180">
    <property type="entry name" value="ENDONUCLEASE/EXONUCLEASE/PHOSPHATASE FAMILY DOMAIN-CONTAINING PROTEIN 1"/>
    <property type="match status" value="1"/>
</dbReference>
<feature type="region of interest" description="Disordered" evidence="1">
    <location>
        <begin position="193"/>
        <end position="231"/>
    </location>
</feature>
<dbReference type="Pfam" id="PF12836">
    <property type="entry name" value="HHH_3"/>
    <property type="match status" value="1"/>
</dbReference>
<dbReference type="InterPro" id="IPR003583">
    <property type="entry name" value="Hlx-hairpin-Hlx_DNA-bd_motif"/>
</dbReference>
<feature type="compositionally biased region" description="Basic and acidic residues" evidence="1">
    <location>
        <begin position="57"/>
        <end position="66"/>
    </location>
</feature>
<feature type="compositionally biased region" description="Low complexity" evidence="1">
    <location>
        <begin position="220"/>
        <end position="230"/>
    </location>
</feature>
<dbReference type="Pfam" id="PF10531">
    <property type="entry name" value="SLBB"/>
    <property type="match status" value="1"/>
</dbReference>
<dbReference type="SUPFAM" id="SSF47781">
    <property type="entry name" value="RuvA domain 2-like"/>
    <property type="match status" value="1"/>
</dbReference>
<evidence type="ECO:0000256" key="2">
    <source>
        <dbReference type="SAM" id="Phobius"/>
    </source>
</evidence>
<proteinExistence type="predicted"/>
<evidence type="ECO:0000313" key="4">
    <source>
        <dbReference type="EMBL" id="UNS96971.1"/>
    </source>
</evidence>
<dbReference type="InterPro" id="IPR010994">
    <property type="entry name" value="RuvA_2-like"/>
</dbReference>
<reference evidence="4 5" key="1">
    <citation type="journal article" date="2023" name="Microbiol. Spectr.">
        <title>Synergy between Genome Mining, Metabolomics, and Bioinformatics Uncovers Antibacterial Chlorinated Carbazole Alkaloids and Their Biosynthetic Gene Cluster from Streptomyces tubbatahanensis sp. nov., a Novel Actinomycete Isolated from Sulu Sea, Philippines.</title>
        <authorList>
            <person name="Tenebro C.P."/>
            <person name="Trono D.J.V.L."/>
            <person name="Balida L.A.P."/>
            <person name="Bayog L.K.A."/>
            <person name="Bruna J.R."/>
            <person name="Sabido E.M."/>
            <person name="Caspe D.P.C."/>
            <person name="de Los Santos E.L.C."/>
            <person name="Saludes J.P."/>
            <person name="Dalisay D.S."/>
        </authorList>
    </citation>
    <scope>NUCLEOTIDE SEQUENCE [LARGE SCALE GENOMIC DNA]</scope>
    <source>
        <strain evidence="4 5">DSD3025</strain>
    </source>
</reference>
<keyword evidence="4" id="KW-0238">DNA-binding</keyword>
<dbReference type="Gene3D" id="3.10.560.10">
    <property type="entry name" value="Outer membrane lipoprotein wza domain like"/>
    <property type="match status" value="1"/>
</dbReference>
<dbReference type="GO" id="GO:0003677">
    <property type="term" value="F:DNA binding"/>
    <property type="evidence" value="ECO:0007669"/>
    <property type="project" value="UniProtKB-KW"/>
</dbReference>
<sequence length="381" mass="38904">MPRAEAIAMPRAEAIATAREAVQRSRKRLHPGPGRGRAEPEEEWSSGAGRSPGTGPHRGERPEPPRSRQQAGGRAGGSAGGAEHLPPAARRHGEEHTGQHDEDEDHGPGDGSEPGRVGGGFFTERDGERGVRAGLPWRERWGLALEERLPTWLRLRCGIEPKTLVALVLVLLVAVGFAVHHFWTGRPQGVAVPSAEGAPQGGPTARSPGGASPGPGSGGEPAASTSASPGKRLVVDVSGKVRDPGVHRLPAGSRVTDALEAAGGLRKGADTSGLNRARLLVDGEQIVVGKPGKGGAAAPPGATAGGGASTGAASGGPAAPVSLSAATPEQLETLPGVGPVLAQHIVDYRTEHGGFTSIDQLKEVNGIGEKRFADIKPKVTP</sequence>
<protein>
    <submittedName>
        <fullName evidence="4">ComEA family DNA-binding protein</fullName>
    </submittedName>
</protein>
<feature type="region of interest" description="Disordered" evidence="1">
    <location>
        <begin position="1"/>
        <end position="127"/>
    </location>
</feature>
<keyword evidence="2" id="KW-0812">Transmembrane</keyword>
<feature type="compositionally biased region" description="Low complexity" evidence="1">
    <location>
        <begin position="310"/>
        <end position="320"/>
    </location>
</feature>
<name>A0ABY3XR67_9ACTN</name>
<evidence type="ECO:0000259" key="3">
    <source>
        <dbReference type="SMART" id="SM00278"/>
    </source>
</evidence>
<gene>
    <name evidence="4" type="ORF">MMF93_10970</name>
</gene>
<dbReference type="EMBL" id="CP093846">
    <property type="protein sequence ID" value="UNS96971.1"/>
    <property type="molecule type" value="Genomic_DNA"/>
</dbReference>
<feature type="compositionally biased region" description="Gly residues" evidence="1">
    <location>
        <begin position="109"/>
        <end position="121"/>
    </location>
</feature>
<accession>A0ABY3XR67</accession>
<feature type="region of interest" description="Disordered" evidence="1">
    <location>
        <begin position="291"/>
        <end position="321"/>
    </location>
</feature>
<dbReference type="Proteomes" id="UP001202244">
    <property type="component" value="Chromosome"/>
</dbReference>
<feature type="domain" description="Helix-hairpin-helix DNA-binding motif class 1" evidence="3">
    <location>
        <begin position="359"/>
        <end position="378"/>
    </location>
</feature>
<dbReference type="Gene3D" id="1.10.150.320">
    <property type="entry name" value="Photosystem II 12 kDa extrinsic protein"/>
    <property type="match status" value="1"/>
</dbReference>
<dbReference type="SMART" id="SM00278">
    <property type="entry name" value="HhH1"/>
    <property type="match status" value="2"/>
</dbReference>
<dbReference type="InterPro" id="IPR051675">
    <property type="entry name" value="Endo/Exo/Phosphatase_dom_1"/>
</dbReference>
<evidence type="ECO:0000313" key="5">
    <source>
        <dbReference type="Proteomes" id="UP001202244"/>
    </source>
</evidence>
<dbReference type="InterPro" id="IPR019554">
    <property type="entry name" value="Soluble_ligand-bd"/>
</dbReference>